<dbReference type="Gene3D" id="3.40.50.300">
    <property type="entry name" value="P-loop containing nucleotide triphosphate hydrolases"/>
    <property type="match status" value="1"/>
</dbReference>
<keyword evidence="10" id="KW-1185">Reference proteome</keyword>
<accession>A0ABT5JXF6</accession>
<keyword evidence="3" id="KW-0997">Cell inner membrane</keyword>
<feature type="domain" description="ABC transporter" evidence="8">
    <location>
        <begin position="21"/>
        <end position="248"/>
    </location>
</feature>
<dbReference type="Pfam" id="PF08402">
    <property type="entry name" value="TOBE_2"/>
    <property type="match status" value="1"/>
</dbReference>
<evidence type="ECO:0000259" key="8">
    <source>
        <dbReference type="PROSITE" id="PS50893"/>
    </source>
</evidence>
<dbReference type="InterPro" id="IPR013611">
    <property type="entry name" value="Transp-assoc_OB_typ2"/>
</dbReference>
<keyword evidence="7" id="KW-0472">Membrane</keyword>
<keyword evidence="2" id="KW-1003">Cell membrane</keyword>
<dbReference type="InterPro" id="IPR003593">
    <property type="entry name" value="AAA+_ATPase"/>
</dbReference>
<dbReference type="PANTHER" id="PTHR42781">
    <property type="entry name" value="SPERMIDINE/PUTRESCINE IMPORT ATP-BINDING PROTEIN POTA"/>
    <property type="match status" value="1"/>
</dbReference>
<evidence type="ECO:0000256" key="2">
    <source>
        <dbReference type="ARBA" id="ARBA00022475"/>
    </source>
</evidence>
<proteinExistence type="predicted"/>
<evidence type="ECO:0000256" key="5">
    <source>
        <dbReference type="ARBA" id="ARBA00022840"/>
    </source>
</evidence>
<dbReference type="NCBIfam" id="TIGR03265">
    <property type="entry name" value="PhnT2"/>
    <property type="match status" value="1"/>
</dbReference>
<organism evidence="9 10">
    <name type="scientific">Janthinobacterium fluminis</name>
    <dbReference type="NCBI Taxonomy" id="2987524"/>
    <lineage>
        <taxon>Bacteria</taxon>
        <taxon>Pseudomonadati</taxon>
        <taxon>Pseudomonadota</taxon>
        <taxon>Betaproteobacteria</taxon>
        <taxon>Burkholderiales</taxon>
        <taxon>Oxalobacteraceae</taxon>
        <taxon>Janthinobacterium</taxon>
    </lineage>
</organism>
<sequence>MKQLDFPAPAQPSGTAPGDWLRIDQVSKSFGAARVLNDVTLPVRQGEFLCLLGPSGCGKTTLLRILAGLEAQDGGRILMGGRDIGVLPPAQRDYGIVFQSYALFPNLTVAENVAYALRTPRRQRAARVEELLALVELPGMQERYPAQLSGGQQQRVALARALAKSPSLLLLDEPLSALDAKVREHLRKELRALQRKLGITTIMVTHDQDEALALADTIAVMQHGRIEQLGTPEQIYRAPQTRFVADFVGRANWLPVRLDGQGRATLGPLSFEVDLPFRNCGAMAFCRPEDVFVEKQWHSGGATAMAVVERVEFMGGLRRAELALCADRDIRILADVAPNDAGYARLQIGHRVPLTFPGHKLRFFMDGAR</sequence>
<keyword evidence="5 9" id="KW-0067">ATP-binding</keyword>
<keyword evidence="4" id="KW-0547">Nucleotide-binding</keyword>
<dbReference type="InterPro" id="IPR017666">
    <property type="entry name" value="AminoethylPonate_ABC_PhnT2"/>
</dbReference>
<dbReference type="SMART" id="SM00382">
    <property type="entry name" value="AAA"/>
    <property type="match status" value="1"/>
</dbReference>
<evidence type="ECO:0000313" key="10">
    <source>
        <dbReference type="Proteomes" id="UP001221208"/>
    </source>
</evidence>
<dbReference type="InterPro" id="IPR050093">
    <property type="entry name" value="ABC_SmlMolc_Importer"/>
</dbReference>
<dbReference type="InterPro" id="IPR027417">
    <property type="entry name" value="P-loop_NTPase"/>
</dbReference>
<reference evidence="9 10" key="1">
    <citation type="submission" date="2022-10" db="EMBL/GenBank/DDBJ databases">
        <title>Janthinobacterium sp. hw3 Genome sequencing.</title>
        <authorList>
            <person name="Park S."/>
        </authorList>
    </citation>
    <scope>NUCLEOTIDE SEQUENCE [LARGE SCALE GENOMIC DNA]</scope>
    <source>
        <strain evidence="10">hw3</strain>
    </source>
</reference>
<name>A0ABT5JXF6_9BURK</name>
<keyword evidence="1" id="KW-0813">Transport</keyword>
<dbReference type="InterPro" id="IPR008995">
    <property type="entry name" value="Mo/tungstate-bd_C_term_dom"/>
</dbReference>
<dbReference type="RefSeq" id="WP_273670003.1">
    <property type="nucleotide sequence ID" value="NZ_JAQQXR010000002.1"/>
</dbReference>
<keyword evidence="6" id="KW-1278">Translocase</keyword>
<dbReference type="GO" id="GO:0005524">
    <property type="term" value="F:ATP binding"/>
    <property type="evidence" value="ECO:0007669"/>
    <property type="project" value="UniProtKB-KW"/>
</dbReference>
<dbReference type="PROSITE" id="PS00211">
    <property type="entry name" value="ABC_TRANSPORTER_1"/>
    <property type="match status" value="1"/>
</dbReference>
<evidence type="ECO:0000256" key="6">
    <source>
        <dbReference type="ARBA" id="ARBA00022967"/>
    </source>
</evidence>
<protein>
    <submittedName>
        <fullName evidence="9">2-aminoethylphosphonate ABC transporter ATP-binding protein</fullName>
    </submittedName>
</protein>
<dbReference type="PANTHER" id="PTHR42781:SF5">
    <property type="entry name" value="PUTRESCINE TRANSPORT ATP-BINDING PROTEIN POTG"/>
    <property type="match status" value="1"/>
</dbReference>
<dbReference type="PROSITE" id="PS50893">
    <property type="entry name" value="ABC_TRANSPORTER_2"/>
    <property type="match status" value="1"/>
</dbReference>
<evidence type="ECO:0000256" key="7">
    <source>
        <dbReference type="ARBA" id="ARBA00023136"/>
    </source>
</evidence>
<evidence type="ECO:0000256" key="1">
    <source>
        <dbReference type="ARBA" id="ARBA00022448"/>
    </source>
</evidence>
<dbReference type="Pfam" id="PF00005">
    <property type="entry name" value="ABC_tran"/>
    <property type="match status" value="1"/>
</dbReference>
<evidence type="ECO:0000256" key="4">
    <source>
        <dbReference type="ARBA" id="ARBA00022741"/>
    </source>
</evidence>
<evidence type="ECO:0000256" key="3">
    <source>
        <dbReference type="ARBA" id="ARBA00022519"/>
    </source>
</evidence>
<evidence type="ECO:0000313" key="9">
    <source>
        <dbReference type="EMBL" id="MDC8757324.1"/>
    </source>
</evidence>
<comment type="caution">
    <text evidence="9">The sequence shown here is derived from an EMBL/GenBank/DDBJ whole genome shotgun (WGS) entry which is preliminary data.</text>
</comment>
<dbReference type="InterPro" id="IPR017871">
    <property type="entry name" value="ABC_transporter-like_CS"/>
</dbReference>
<dbReference type="EMBL" id="JAQQXR010000002">
    <property type="protein sequence ID" value="MDC8757324.1"/>
    <property type="molecule type" value="Genomic_DNA"/>
</dbReference>
<dbReference type="InterPro" id="IPR003439">
    <property type="entry name" value="ABC_transporter-like_ATP-bd"/>
</dbReference>
<dbReference type="Proteomes" id="UP001221208">
    <property type="component" value="Unassembled WGS sequence"/>
</dbReference>
<gene>
    <name evidence="9" type="ORF">OIK44_06970</name>
</gene>
<dbReference type="SUPFAM" id="SSF50331">
    <property type="entry name" value="MOP-like"/>
    <property type="match status" value="1"/>
</dbReference>
<dbReference type="SUPFAM" id="SSF52540">
    <property type="entry name" value="P-loop containing nucleoside triphosphate hydrolases"/>
    <property type="match status" value="1"/>
</dbReference>